<reference evidence="2 3" key="1">
    <citation type="submission" date="2016-07" db="EMBL/GenBank/DDBJ databases">
        <title>Multiple horizontal gene transfer events from other fungi enriched the ability of initially mycotrophic Trichoderma (Ascomycota) to feed on dead plant biomass.</title>
        <authorList>
            <consortium name="DOE Joint Genome Institute"/>
            <person name="Aerts A."/>
            <person name="Atanasova L."/>
            <person name="Chenthamara K."/>
            <person name="Zhang J."/>
            <person name="Grujic M."/>
            <person name="Henrissat B."/>
            <person name="Kuo A."/>
            <person name="Salamov A."/>
            <person name="Lipzen A."/>
            <person name="Labutti K."/>
            <person name="Barry K."/>
            <person name="Miao Y."/>
            <person name="Rahimi M.J."/>
            <person name="Shen Q."/>
            <person name="Grigoriev I.V."/>
            <person name="Kubicek C.P."/>
            <person name="Druzhinina I.S."/>
        </authorList>
    </citation>
    <scope>NUCLEOTIDE SEQUENCE [LARGE SCALE GENOMIC DNA]</scope>
    <source>
        <strain evidence="2 3">ATCC 18648</strain>
    </source>
</reference>
<evidence type="ECO:0000256" key="1">
    <source>
        <dbReference type="SAM" id="MobiDB-lite"/>
    </source>
</evidence>
<evidence type="ECO:0000313" key="2">
    <source>
        <dbReference type="EMBL" id="PTB81446.1"/>
    </source>
</evidence>
<name>A0A2T4CIQ8_TRILO</name>
<organism evidence="2 3">
    <name type="scientific">Trichoderma longibrachiatum ATCC 18648</name>
    <dbReference type="NCBI Taxonomy" id="983965"/>
    <lineage>
        <taxon>Eukaryota</taxon>
        <taxon>Fungi</taxon>
        <taxon>Dikarya</taxon>
        <taxon>Ascomycota</taxon>
        <taxon>Pezizomycotina</taxon>
        <taxon>Sordariomycetes</taxon>
        <taxon>Hypocreomycetidae</taxon>
        <taxon>Hypocreales</taxon>
        <taxon>Hypocreaceae</taxon>
        <taxon>Trichoderma</taxon>
    </lineage>
</organism>
<feature type="compositionally biased region" description="Basic and acidic residues" evidence="1">
    <location>
        <begin position="1"/>
        <end position="26"/>
    </location>
</feature>
<dbReference type="Proteomes" id="UP000240760">
    <property type="component" value="Unassembled WGS sequence"/>
</dbReference>
<protein>
    <submittedName>
        <fullName evidence="2">Uncharacterized protein</fullName>
    </submittedName>
</protein>
<keyword evidence="3" id="KW-1185">Reference proteome</keyword>
<gene>
    <name evidence="2" type="ORF">M440DRAFT_84703</name>
</gene>
<feature type="compositionally biased region" description="Basic and acidic residues" evidence="1">
    <location>
        <begin position="33"/>
        <end position="42"/>
    </location>
</feature>
<dbReference type="AlphaFoldDB" id="A0A2T4CIQ8"/>
<proteinExistence type="predicted"/>
<sequence>MDPSSQRREAGADCVHRRASNGDKARGTMTGMKETKREKRQDNAMQRHPGRLVTFQDPSPSLHSSLRECSSAKAACAMRRACHDHDQSQSHRIASSSAFFGVSSYNDLHSCASCHSSQRLPQPSFARSSAFCPISTGIERSHGEGMGIVMDVLQSRLTHSAPSGRLSFLA</sequence>
<dbReference type="EMBL" id="KZ679126">
    <property type="protein sequence ID" value="PTB81446.1"/>
    <property type="molecule type" value="Genomic_DNA"/>
</dbReference>
<feature type="region of interest" description="Disordered" evidence="1">
    <location>
        <begin position="1"/>
        <end position="64"/>
    </location>
</feature>
<evidence type="ECO:0000313" key="3">
    <source>
        <dbReference type="Proteomes" id="UP000240760"/>
    </source>
</evidence>
<accession>A0A2T4CIQ8</accession>